<organism evidence="8 9">
    <name type="scientific">Sinomicrobium weinanense</name>
    <dbReference type="NCBI Taxonomy" id="2842200"/>
    <lineage>
        <taxon>Bacteria</taxon>
        <taxon>Pseudomonadati</taxon>
        <taxon>Bacteroidota</taxon>
        <taxon>Flavobacteriia</taxon>
        <taxon>Flavobacteriales</taxon>
        <taxon>Flavobacteriaceae</taxon>
        <taxon>Sinomicrobium</taxon>
    </lineage>
</organism>
<reference evidence="8 9" key="1">
    <citation type="submission" date="2020-09" db="EMBL/GenBank/DDBJ databases">
        <title>Sinomicrobium weinanense sp. nov., a halophilic bacteria isolated from saline-alkali soil.</title>
        <authorList>
            <person name="Wu P."/>
            <person name="Ren H."/>
            <person name="Mei Y."/>
            <person name="Liang Y."/>
            <person name="Chen Z."/>
        </authorList>
    </citation>
    <scope>NUCLEOTIDE SEQUENCE [LARGE SCALE GENOMIC DNA]</scope>
    <source>
        <strain evidence="8 9">FJxs</strain>
    </source>
</reference>
<dbReference type="SUPFAM" id="SSF48208">
    <property type="entry name" value="Six-hairpin glycosidases"/>
    <property type="match status" value="1"/>
</dbReference>
<dbReference type="Pfam" id="PF05592">
    <property type="entry name" value="Bac_rhamnosid"/>
    <property type="match status" value="1"/>
</dbReference>
<evidence type="ECO:0000259" key="6">
    <source>
        <dbReference type="Pfam" id="PF17389"/>
    </source>
</evidence>
<dbReference type="Pfam" id="PF25788">
    <property type="entry name" value="Ig_Rha78A_N"/>
    <property type="match status" value="1"/>
</dbReference>
<evidence type="ECO:0000256" key="3">
    <source>
        <dbReference type="ARBA" id="ARBA00022801"/>
    </source>
</evidence>
<dbReference type="Proteomes" id="UP000653730">
    <property type="component" value="Unassembled WGS sequence"/>
</dbReference>
<evidence type="ECO:0000256" key="1">
    <source>
        <dbReference type="ARBA" id="ARBA00001445"/>
    </source>
</evidence>
<dbReference type="Gene3D" id="2.60.40.10">
    <property type="entry name" value="Immunoglobulins"/>
    <property type="match status" value="1"/>
</dbReference>
<dbReference type="InterPro" id="IPR012341">
    <property type="entry name" value="6hp_glycosidase-like_sf"/>
</dbReference>
<evidence type="ECO:0000259" key="4">
    <source>
        <dbReference type="Pfam" id="PF05592"/>
    </source>
</evidence>
<protein>
    <recommendedName>
        <fullName evidence="2">alpha-L-rhamnosidase</fullName>
        <ecNumber evidence="2">3.2.1.40</ecNumber>
    </recommendedName>
</protein>
<dbReference type="AlphaFoldDB" id="A0A926JQQ1"/>
<dbReference type="EC" id="3.2.1.40" evidence="2"/>
<dbReference type="InterPro" id="IPR008902">
    <property type="entry name" value="Rhamnosid_concanavalin"/>
</dbReference>
<dbReference type="Gene3D" id="1.50.10.10">
    <property type="match status" value="1"/>
</dbReference>
<name>A0A926JQQ1_9FLAO</name>
<accession>A0A926JQQ1</accession>
<proteinExistence type="predicted"/>
<dbReference type="Pfam" id="PF17390">
    <property type="entry name" value="Bac_rhamnosid_C"/>
    <property type="match status" value="1"/>
</dbReference>
<dbReference type="EMBL" id="JACVDC010000014">
    <property type="protein sequence ID" value="MBC9795737.1"/>
    <property type="molecule type" value="Genomic_DNA"/>
</dbReference>
<dbReference type="Gene3D" id="2.60.420.10">
    <property type="entry name" value="Maltose phosphorylase, domain 3"/>
    <property type="match status" value="1"/>
</dbReference>
<evidence type="ECO:0000313" key="8">
    <source>
        <dbReference type="EMBL" id="MBC9795737.1"/>
    </source>
</evidence>
<dbReference type="PANTHER" id="PTHR33307:SF6">
    <property type="entry name" value="ALPHA-RHAMNOSIDASE (EUROFUNG)-RELATED"/>
    <property type="match status" value="1"/>
</dbReference>
<dbReference type="InterPro" id="IPR035396">
    <property type="entry name" value="Bac_rhamnosid6H"/>
</dbReference>
<dbReference type="Pfam" id="PF17389">
    <property type="entry name" value="Bac_rhamnosid6H"/>
    <property type="match status" value="1"/>
</dbReference>
<dbReference type="GO" id="GO:0005975">
    <property type="term" value="P:carbohydrate metabolic process"/>
    <property type="evidence" value="ECO:0007669"/>
    <property type="project" value="InterPro"/>
</dbReference>
<gene>
    <name evidence="8" type="ORF">IBL28_07155</name>
</gene>
<dbReference type="InterPro" id="IPR013783">
    <property type="entry name" value="Ig-like_fold"/>
</dbReference>
<dbReference type="PIRSF" id="PIRSF010631">
    <property type="entry name" value="A-rhamnsds"/>
    <property type="match status" value="1"/>
</dbReference>
<feature type="domain" description="Alpha-L-rhamnosidase C-terminal" evidence="7">
    <location>
        <begin position="813"/>
        <end position="883"/>
    </location>
</feature>
<dbReference type="GO" id="GO:0030596">
    <property type="term" value="F:alpha-L-rhamnosidase activity"/>
    <property type="evidence" value="ECO:0007669"/>
    <property type="project" value="UniProtKB-EC"/>
</dbReference>
<comment type="caution">
    <text evidence="8">The sequence shown here is derived from an EMBL/GenBank/DDBJ whole genome shotgun (WGS) entry which is preliminary data.</text>
</comment>
<evidence type="ECO:0000259" key="5">
    <source>
        <dbReference type="Pfam" id="PF08531"/>
    </source>
</evidence>
<dbReference type="RefSeq" id="WP_187964884.1">
    <property type="nucleotide sequence ID" value="NZ_JACVDC010000014.1"/>
</dbReference>
<sequence>MKAQWLLIVILISGIYTVNARNNGKIVPGYLRCEYKVDPLGIDVTSPRLSWELHSDQKNQYQSAYQVMVASSVEKLNNDEADLWDTGKVQSALTNQLPYSGRELLSRQECYWKVRVWNADDEVSAWSEAAYWSMGLIRYADWKGTWITHRAGVNNKDKYKELYLPPARYFRKSFSLDKKVKQAKAYFTSAGVFELRLNGEKVGKDHFTPGWTDYDKRIYYVTYDVTGQLVDGENVVGAIAADGWYAGYLGFALFIRSERVREFYGVDPAVFGQIEVEYEDGTKEIIATDQTWQSNQGPVREADILMGESYDARMEMPGWDRPGYDAKDWSKPRPSFPPDGKLEAYPTEPVRHIEEIRPVKITEPKAGVYIFDLGKNFAGVVRLKVEGESGQKITLRYGEMLHDDGTLMTENLRKARATDYYTLKGDGVEEWTPKFTYHGFQYVEVSGLSAKPDKGMITGIVMNSPTPQASTFRAANNMSNTLYKNILTTQFANFFEVPTDCPQRDERLGWTGDAQIYVRSAAYNADVASFFTKWLADLDDAQRTYGAYPNYAPFPYSRADQFSPGWMDAGIIVPHTLYKMYGDTRVIERMYAGMKKFMTFQLEASKDYIRPPGGMNYGDWLAVGQQVSDGFIAAAYFGYDARLMSEMAKAIGNEEDADYYAQLFEHIKKAFIKKYITEDGIIRDDDTETAYALALCFDLYPGHLAAKGAARLASMIRANGNVFSTGFLGTKHLMLALSANGYSDLAYDLFMQTKYPSWGYSIENGSTSIWERWNSYTREQGFGGGAGNNAKMNSFSHYAYGAVAEWMFRYGLGIDTEGVGFRDIIIRPQINSRMKAMQGSYRSINGKISSGWEIKDNKLHMEIGIPVNTKAKVYIPAFGKNNIRVNGRSLHKADDLTILSRDSDHTVLEVGSGTYVFTCE</sequence>
<keyword evidence="3 8" id="KW-0378">Hydrolase</keyword>
<dbReference type="InterPro" id="IPR013737">
    <property type="entry name" value="Bac_rhamnosid_N"/>
</dbReference>
<feature type="domain" description="Alpha-L-rhamnosidase concanavalin-like" evidence="4">
    <location>
        <begin position="365"/>
        <end position="462"/>
    </location>
</feature>
<dbReference type="InterPro" id="IPR016007">
    <property type="entry name" value="Alpha_rhamnosid"/>
</dbReference>
<evidence type="ECO:0000259" key="7">
    <source>
        <dbReference type="Pfam" id="PF17390"/>
    </source>
</evidence>
<dbReference type="Gene3D" id="2.60.120.260">
    <property type="entry name" value="Galactose-binding domain-like"/>
    <property type="match status" value="2"/>
</dbReference>
<dbReference type="InterPro" id="IPR035398">
    <property type="entry name" value="Bac_rhamnosid_C"/>
</dbReference>
<dbReference type="PANTHER" id="PTHR33307">
    <property type="entry name" value="ALPHA-RHAMNOSIDASE (EUROFUNG)"/>
    <property type="match status" value="1"/>
</dbReference>
<keyword evidence="9" id="KW-1185">Reference proteome</keyword>
<evidence type="ECO:0000256" key="2">
    <source>
        <dbReference type="ARBA" id="ARBA00012652"/>
    </source>
</evidence>
<dbReference type="InterPro" id="IPR008928">
    <property type="entry name" value="6-hairpin_glycosidase_sf"/>
</dbReference>
<dbReference type="Pfam" id="PF08531">
    <property type="entry name" value="Bac_rhamnosid_N"/>
    <property type="match status" value="1"/>
</dbReference>
<comment type="catalytic activity">
    <reaction evidence="1">
        <text>Hydrolysis of terminal non-reducing alpha-L-rhamnose residues in alpha-L-rhamnosides.</text>
        <dbReference type="EC" id="3.2.1.40"/>
    </reaction>
</comment>
<feature type="domain" description="Bacterial alpha-L-rhamnosidase N-terminal" evidence="5">
    <location>
        <begin position="178"/>
        <end position="353"/>
    </location>
</feature>
<evidence type="ECO:0000313" key="9">
    <source>
        <dbReference type="Proteomes" id="UP000653730"/>
    </source>
</evidence>
<feature type="domain" description="Alpha-L-rhamnosidase six-hairpin glycosidase" evidence="6">
    <location>
        <begin position="468"/>
        <end position="809"/>
    </location>
</feature>